<dbReference type="Gene3D" id="3.40.50.11380">
    <property type="match status" value="1"/>
</dbReference>
<evidence type="ECO:0000256" key="3">
    <source>
        <dbReference type="ARBA" id="ARBA00022737"/>
    </source>
</evidence>
<dbReference type="Proteomes" id="UP001060336">
    <property type="component" value="Chromosome"/>
</dbReference>
<feature type="domain" description="O-GlcNAc transferase C-terminal" evidence="5">
    <location>
        <begin position="390"/>
        <end position="575"/>
    </location>
</feature>
<dbReference type="KEGG" id="naci:NUH88_21615"/>
<dbReference type="AlphaFoldDB" id="A0A9J7AWZ6"/>
<sequence length="599" mass="65442">MAPSMPTLADAKNAYDRGDLDQARRLAVTISRTSATDSTIVQALHFAGIVSLDQKNLSEAEGLIRQALVLEPARASALANLAQIGDGILPNASPYVFAFRAALTNPRSVLCLSVLAALYKEKARKHRAKHRFDLALAQSKRALILVPDMAEALRGAVTERRWQSILSDVKGTLDRAAAILERVKQIPPHPMTVLAGFASAATQLYAARGMLFQMPPPRKRPALSAKHEDRINLAFVGSYLSGHALGTALPEIFMHLDQARFRVNVYATPRPSGETEWSPAVEAHASSVTDISSLAPEDQAELMRRRDEHIAIDFNGFLGDPLTLFRHAPAPILVNYFGFPATCGGLHDYIIGDRILIPSDAAEFYGEAIIRLPHSYIPFDRNQTVSERPSRAEYGLPEDGFVLAAHHSQNKTAADAFEAWLSCLRRIPGSVLWLLDHGKVSRDNMTEAAQRAGVDPAKLIFAPLVPRPQHLARLPLADIYLDNSWYNAHTTAVDALWMGLPFVTCTGTAFAARVGASVLHAAGLPDLIAKSPHEMANIAVALAASPFRLEAIRKQLQGTGRNAPLFDMQRYTGDLERAFEAMIERSRQGLPAADIDIRP</sequence>
<dbReference type="GO" id="GO:0006493">
    <property type="term" value="P:protein O-linked glycosylation"/>
    <property type="evidence" value="ECO:0007669"/>
    <property type="project" value="InterPro"/>
</dbReference>
<accession>A0A9J7AWZ6</accession>
<keyword evidence="7" id="KW-1185">Reference proteome</keyword>
<evidence type="ECO:0000259" key="5">
    <source>
        <dbReference type="Pfam" id="PF13844"/>
    </source>
</evidence>
<dbReference type="PANTHER" id="PTHR44366">
    <property type="entry name" value="UDP-N-ACETYLGLUCOSAMINE--PEPTIDE N-ACETYLGLUCOSAMINYLTRANSFERASE 110 KDA SUBUNIT"/>
    <property type="match status" value="1"/>
</dbReference>
<evidence type="ECO:0000256" key="2">
    <source>
        <dbReference type="ARBA" id="ARBA00022679"/>
    </source>
</evidence>
<proteinExistence type="predicted"/>
<feature type="domain" description="O-GlcNAc transferase C-terminal" evidence="5">
    <location>
        <begin position="223"/>
        <end position="383"/>
    </location>
</feature>
<reference evidence="6" key="1">
    <citation type="submission" date="2022-08" db="EMBL/GenBank/DDBJ databases">
        <title>Nisaea acidiphila sp. nov., isolated from a marine algal debris and emended description of the genus Nisaea Urios et al. 2008.</title>
        <authorList>
            <person name="Kwon K."/>
        </authorList>
    </citation>
    <scope>NUCLEOTIDE SEQUENCE</scope>
    <source>
        <strain evidence="6">MEBiC11861</strain>
    </source>
</reference>
<protein>
    <recommendedName>
        <fullName evidence="5">O-GlcNAc transferase C-terminal domain-containing protein</fullName>
    </recommendedName>
</protein>
<evidence type="ECO:0000313" key="7">
    <source>
        <dbReference type="Proteomes" id="UP001060336"/>
    </source>
</evidence>
<organism evidence="6 7">
    <name type="scientific">Nisaea acidiphila</name>
    <dbReference type="NCBI Taxonomy" id="1862145"/>
    <lineage>
        <taxon>Bacteria</taxon>
        <taxon>Pseudomonadati</taxon>
        <taxon>Pseudomonadota</taxon>
        <taxon>Alphaproteobacteria</taxon>
        <taxon>Rhodospirillales</taxon>
        <taxon>Thalassobaculaceae</taxon>
        <taxon>Nisaea</taxon>
    </lineage>
</organism>
<dbReference type="RefSeq" id="WP_257768905.1">
    <property type="nucleotide sequence ID" value="NZ_CP102480.1"/>
</dbReference>
<dbReference type="PANTHER" id="PTHR44366:SF1">
    <property type="entry name" value="UDP-N-ACETYLGLUCOSAMINE--PEPTIDE N-ACETYLGLUCOSAMINYLTRANSFERASE 110 KDA SUBUNIT"/>
    <property type="match status" value="1"/>
</dbReference>
<evidence type="ECO:0000313" key="6">
    <source>
        <dbReference type="EMBL" id="UUX49973.1"/>
    </source>
</evidence>
<name>A0A9J7AWZ6_9PROT</name>
<dbReference type="Gene3D" id="3.40.50.2000">
    <property type="entry name" value="Glycogen Phosphorylase B"/>
    <property type="match status" value="1"/>
</dbReference>
<dbReference type="SUPFAM" id="SSF48452">
    <property type="entry name" value="TPR-like"/>
    <property type="match status" value="1"/>
</dbReference>
<dbReference type="Pfam" id="PF13844">
    <property type="entry name" value="Glyco_transf_41"/>
    <property type="match status" value="2"/>
</dbReference>
<keyword evidence="3" id="KW-0677">Repeat</keyword>
<keyword evidence="2" id="KW-0808">Transferase</keyword>
<evidence type="ECO:0000256" key="1">
    <source>
        <dbReference type="ARBA" id="ARBA00004922"/>
    </source>
</evidence>
<dbReference type="InterPro" id="IPR011990">
    <property type="entry name" value="TPR-like_helical_dom_sf"/>
</dbReference>
<keyword evidence="4" id="KW-0802">TPR repeat</keyword>
<dbReference type="GO" id="GO:0097363">
    <property type="term" value="F:protein O-acetylglucosaminyltransferase activity"/>
    <property type="evidence" value="ECO:0007669"/>
    <property type="project" value="TreeGrafter"/>
</dbReference>
<dbReference type="InterPro" id="IPR037919">
    <property type="entry name" value="OGT"/>
</dbReference>
<dbReference type="InterPro" id="IPR029489">
    <property type="entry name" value="OGT/SEC/SPY_C"/>
</dbReference>
<gene>
    <name evidence="6" type="ORF">NUH88_21615</name>
</gene>
<comment type="pathway">
    <text evidence="1">Protein modification; protein glycosylation.</text>
</comment>
<dbReference type="Gene3D" id="1.25.40.10">
    <property type="entry name" value="Tetratricopeptide repeat domain"/>
    <property type="match status" value="1"/>
</dbReference>
<dbReference type="EMBL" id="CP102480">
    <property type="protein sequence ID" value="UUX49973.1"/>
    <property type="molecule type" value="Genomic_DNA"/>
</dbReference>
<evidence type="ECO:0000256" key="4">
    <source>
        <dbReference type="ARBA" id="ARBA00022803"/>
    </source>
</evidence>